<organism evidence="3">
    <name type="scientific">Soboliphyme baturini</name>
    <dbReference type="NCBI Taxonomy" id="241478"/>
    <lineage>
        <taxon>Eukaryota</taxon>
        <taxon>Metazoa</taxon>
        <taxon>Ecdysozoa</taxon>
        <taxon>Nematoda</taxon>
        <taxon>Enoplea</taxon>
        <taxon>Dorylaimia</taxon>
        <taxon>Dioctophymatida</taxon>
        <taxon>Dioctophymatoidea</taxon>
        <taxon>Soboliphymatidae</taxon>
        <taxon>Soboliphyme</taxon>
    </lineage>
</organism>
<dbReference type="EMBL" id="UZAM01016588">
    <property type="protein sequence ID" value="VDP43912.1"/>
    <property type="molecule type" value="Genomic_DNA"/>
</dbReference>
<sequence length="115" mass="13100">MKMTAEVIALTPVSQLPENHVIAIERLTVDEKQQLSDVVYEGAGPHAGLLVRKRNPFVHQEEITAADVEVAFKVDLFDSKDGNHQQVNVFNNRFILTFDIFHNFPLNNCFHYYSG</sequence>
<evidence type="ECO:0000313" key="3">
    <source>
        <dbReference type="WBParaSite" id="SBAD_0001230201-mRNA-1"/>
    </source>
</evidence>
<evidence type="ECO:0000313" key="2">
    <source>
        <dbReference type="Proteomes" id="UP000270296"/>
    </source>
</evidence>
<reference evidence="3" key="1">
    <citation type="submission" date="2016-06" db="UniProtKB">
        <authorList>
            <consortium name="WormBaseParasite"/>
        </authorList>
    </citation>
    <scope>IDENTIFICATION</scope>
</reference>
<keyword evidence="2" id="KW-1185">Reference proteome</keyword>
<dbReference type="AlphaFoldDB" id="A0A183J7Q7"/>
<gene>
    <name evidence="1" type="ORF">SBAD_LOCUS11905</name>
</gene>
<accession>A0A183J7Q7</accession>
<name>A0A183J7Q7_9BILA</name>
<dbReference type="Proteomes" id="UP000270296">
    <property type="component" value="Unassembled WGS sequence"/>
</dbReference>
<proteinExistence type="predicted"/>
<evidence type="ECO:0000313" key="1">
    <source>
        <dbReference type="EMBL" id="VDP43912.1"/>
    </source>
</evidence>
<dbReference type="WBParaSite" id="SBAD_0001230201-mRNA-1">
    <property type="protein sequence ID" value="SBAD_0001230201-mRNA-1"/>
    <property type="gene ID" value="SBAD_0001230201"/>
</dbReference>
<reference evidence="1 2" key="2">
    <citation type="submission" date="2018-11" db="EMBL/GenBank/DDBJ databases">
        <authorList>
            <consortium name="Pathogen Informatics"/>
        </authorList>
    </citation>
    <scope>NUCLEOTIDE SEQUENCE [LARGE SCALE GENOMIC DNA]</scope>
</reference>
<protein>
    <submittedName>
        <fullName evidence="3">Kinesin motor domain-containing protein</fullName>
    </submittedName>
</protein>